<dbReference type="Pfam" id="PF13185">
    <property type="entry name" value="GAF_2"/>
    <property type="match status" value="1"/>
</dbReference>
<dbReference type="PROSITE" id="PS51746">
    <property type="entry name" value="PPM_2"/>
    <property type="match status" value="1"/>
</dbReference>
<dbReference type="InterPro" id="IPR001932">
    <property type="entry name" value="PPM-type_phosphatase-like_dom"/>
</dbReference>
<reference evidence="5 6" key="1">
    <citation type="journal article" date="2017" name="ISME J.">
        <title>Potential for microbial H2 and metal transformations associated with novel bacteria and archaea in deep terrestrial subsurface sediments.</title>
        <authorList>
            <person name="Hernsdorf A.W."/>
            <person name="Amano Y."/>
            <person name="Miyakawa K."/>
            <person name="Ise K."/>
            <person name="Suzuki Y."/>
            <person name="Anantharaman K."/>
            <person name="Probst A."/>
            <person name="Burstein D."/>
            <person name="Thomas B.C."/>
            <person name="Banfield J.F."/>
        </authorList>
    </citation>
    <scope>NUCLEOTIDE SEQUENCE [LARGE SCALE GENOMIC DNA]</scope>
    <source>
        <strain evidence="5">HGW-Actinobacteria-3</strain>
    </source>
</reference>
<dbReference type="InterPro" id="IPR029016">
    <property type="entry name" value="GAF-like_dom_sf"/>
</dbReference>
<gene>
    <name evidence="5" type="ORF">CVT63_04460</name>
</gene>
<dbReference type="PROSITE" id="PS50113">
    <property type="entry name" value="PAC"/>
    <property type="match status" value="1"/>
</dbReference>
<dbReference type="Proteomes" id="UP000233654">
    <property type="component" value="Unassembled WGS sequence"/>
</dbReference>
<dbReference type="Pfam" id="PF08448">
    <property type="entry name" value="PAS_4"/>
    <property type="match status" value="1"/>
</dbReference>
<evidence type="ECO:0000256" key="1">
    <source>
        <dbReference type="ARBA" id="ARBA00022801"/>
    </source>
</evidence>
<dbReference type="InterPro" id="IPR003018">
    <property type="entry name" value="GAF"/>
</dbReference>
<dbReference type="SMART" id="SM00091">
    <property type="entry name" value="PAS"/>
    <property type="match status" value="1"/>
</dbReference>
<dbReference type="InterPro" id="IPR000700">
    <property type="entry name" value="PAS-assoc_C"/>
</dbReference>
<dbReference type="InterPro" id="IPR035965">
    <property type="entry name" value="PAS-like_dom_sf"/>
</dbReference>
<dbReference type="NCBIfam" id="TIGR00229">
    <property type="entry name" value="sensory_box"/>
    <property type="match status" value="1"/>
</dbReference>
<comment type="caution">
    <text evidence="5">The sequence shown here is derived from an EMBL/GenBank/DDBJ whole genome shotgun (WGS) entry which is preliminary data.</text>
</comment>
<feature type="domain" description="PAC" evidence="3">
    <location>
        <begin position="605"/>
        <end position="657"/>
    </location>
</feature>
<dbReference type="SUPFAM" id="SSF55785">
    <property type="entry name" value="PYP-like sensor domain (PAS domain)"/>
    <property type="match status" value="1"/>
</dbReference>
<dbReference type="PROSITE" id="PS50112">
    <property type="entry name" value="PAS"/>
    <property type="match status" value="1"/>
</dbReference>
<sequence length="896" mass="100934">MDDFSAGAHKNISRISAPEVTTLRHELVEFLRENEERMISELVRVVDAFLSDHNELTPAAHADFRQSFHDFYQLYMNYFKAAELSHKRIKSFVEDLGRKYVGQGVELGLAIDSFNAWEDFAWDEIVASQLPNGYSGEEWVDLASSRDSLSKLVSNYMRRAYHAEEQLSMKKQLEEFRALSRLGQTIVSTVDLERVLGQILDVATSLLQTRIGVIMLLDETGNYLYSVVDIGLSRIRARGRIPVENTLAGVAIKRNEYVLARDDELAGFDLPKPVVGHKLRSALSIPVLVDEEPIGVIELYETTVRAYTDLDITMLTTLGPQAGIAIKNARLFNEERRRRRQAITMREFAQLINEARDLDELLEIIAEKTLKVLMVDRCSLFLFEPETNDLTFMVGYGRNTLQAWVHNRFHIPVSGLEEATSRALRERVPVLIENIGEEASLELRIFKGARAKSCLQIPLVVKDDLVGLMSLESTSDEARFGEDAITLADSFAKQAAGAIQNRRLREKLFEQQLTIKNAEVNEKLYHEREKSEAVLKATPDAVFMIDREKKIVFVNPAAEFLIGWSQEETRGLTCHEAFYGSKSASEMCPNLDCPINRMFNGERVNYSEGEIVNRSGKNIPVNGTFTSIIGQDGKIENVVAMYRDISEQKELEKYALIQRDMEIAADIQSSLLPREALLASGVRVHARQRQAREVGGDWFDYWREGEKVFLEVGDASGHGIGAALLATMAINALRGEARRHNDILEVMEHVNTSLYLANRSESFVTVFFGVLDLETMTLSYASAGHEEPLIVGVGKPLVPLTSKKRSLLGIFSRMGLDVQRRKLDPGDRIVVFTDGVVDAKSSRSKRYGLKQLNRFVAANHHTPPEKCIDLLIENVLDFCGGELKDDITVMTCDIPY</sequence>
<protein>
    <submittedName>
        <fullName evidence="5">Uncharacterized protein</fullName>
    </submittedName>
</protein>
<evidence type="ECO:0000313" key="6">
    <source>
        <dbReference type="Proteomes" id="UP000233654"/>
    </source>
</evidence>
<dbReference type="Pfam" id="PF07228">
    <property type="entry name" value="SpoIIE"/>
    <property type="match status" value="1"/>
</dbReference>
<dbReference type="Gene3D" id="3.30.450.20">
    <property type="entry name" value="PAS domain"/>
    <property type="match status" value="1"/>
</dbReference>
<dbReference type="SUPFAM" id="SSF55781">
    <property type="entry name" value="GAF domain-like"/>
    <property type="match status" value="2"/>
</dbReference>
<dbReference type="Pfam" id="PF01590">
    <property type="entry name" value="GAF"/>
    <property type="match status" value="1"/>
</dbReference>
<evidence type="ECO:0000259" key="3">
    <source>
        <dbReference type="PROSITE" id="PS50113"/>
    </source>
</evidence>
<evidence type="ECO:0000313" key="5">
    <source>
        <dbReference type="EMBL" id="PKQ28139.1"/>
    </source>
</evidence>
<evidence type="ECO:0000259" key="2">
    <source>
        <dbReference type="PROSITE" id="PS50112"/>
    </source>
</evidence>
<dbReference type="GO" id="GO:0016791">
    <property type="term" value="F:phosphatase activity"/>
    <property type="evidence" value="ECO:0007669"/>
    <property type="project" value="TreeGrafter"/>
</dbReference>
<organism evidence="5 6">
    <name type="scientific">Candidatus Anoxymicrobium japonicum</name>
    <dbReference type="NCBI Taxonomy" id="2013648"/>
    <lineage>
        <taxon>Bacteria</taxon>
        <taxon>Bacillati</taxon>
        <taxon>Actinomycetota</taxon>
        <taxon>Candidatus Geothermincolia</taxon>
        <taxon>Candidatus Geothermincolales</taxon>
        <taxon>Candidatus Anoxymicrobiaceae</taxon>
        <taxon>Candidatus Anoxymicrobium</taxon>
    </lineage>
</organism>
<accession>A0A2N3G5Z6</accession>
<dbReference type="InterPro" id="IPR000014">
    <property type="entry name" value="PAS"/>
</dbReference>
<feature type="domain" description="PAS" evidence="2">
    <location>
        <begin position="527"/>
        <end position="571"/>
    </location>
</feature>
<evidence type="ECO:0000259" key="4">
    <source>
        <dbReference type="PROSITE" id="PS51746"/>
    </source>
</evidence>
<dbReference type="PANTHER" id="PTHR43156:SF2">
    <property type="entry name" value="STAGE II SPORULATION PROTEIN E"/>
    <property type="match status" value="1"/>
</dbReference>
<dbReference type="Gene3D" id="3.60.40.10">
    <property type="entry name" value="PPM-type phosphatase domain"/>
    <property type="match status" value="1"/>
</dbReference>
<dbReference type="PANTHER" id="PTHR43156">
    <property type="entry name" value="STAGE II SPORULATION PROTEIN E-RELATED"/>
    <property type="match status" value="1"/>
</dbReference>
<dbReference type="InterPro" id="IPR036457">
    <property type="entry name" value="PPM-type-like_dom_sf"/>
</dbReference>
<dbReference type="InterPro" id="IPR052016">
    <property type="entry name" value="Bact_Sigma-Reg"/>
</dbReference>
<dbReference type="CDD" id="cd00130">
    <property type="entry name" value="PAS"/>
    <property type="match status" value="1"/>
</dbReference>
<name>A0A2N3G5Z6_9ACTN</name>
<dbReference type="SMART" id="SM00331">
    <property type="entry name" value="PP2C_SIG"/>
    <property type="match status" value="1"/>
</dbReference>
<dbReference type="SMART" id="SM00065">
    <property type="entry name" value="GAF"/>
    <property type="match status" value="2"/>
</dbReference>
<feature type="domain" description="PPM-type phosphatase" evidence="4">
    <location>
        <begin position="681"/>
        <end position="894"/>
    </location>
</feature>
<dbReference type="InterPro" id="IPR013656">
    <property type="entry name" value="PAS_4"/>
</dbReference>
<keyword evidence="1" id="KW-0378">Hydrolase</keyword>
<dbReference type="AlphaFoldDB" id="A0A2N3G5Z6"/>
<dbReference type="Gene3D" id="3.30.450.40">
    <property type="match status" value="2"/>
</dbReference>
<dbReference type="EMBL" id="PHEX01000031">
    <property type="protein sequence ID" value="PKQ28139.1"/>
    <property type="molecule type" value="Genomic_DNA"/>
</dbReference>
<proteinExistence type="predicted"/>
<dbReference type="SUPFAM" id="SSF81606">
    <property type="entry name" value="PP2C-like"/>
    <property type="match status" value="1"/>
</dbReference>